<feature type="domain" description="Ubiquitin-like protease family profile" evidence="5">
    <location>
        <begin position="11"/>
        <end position="177"/>
    </location>
</feature>
<sequence>MARQVLNYHDVQLYASDVALFAGRQWLNDNAVNFYLQFLTQTLAPADVLLMDPAVVSCLLHQCEDEDEFRDLASGVALARRQLCLIPVSDNDALGGDSSHWSLLLFRDGKFRHFDSSAGHNKHAAKRVAKAFAQLLEAIGRHDAHEGAKAVEEVRDAPQQQNGYDCGMYVLVLAEYFCRQYVGETETLSLLEYATPQRVTELRLQMPQLIERLQKEAGRG</sequence>
<reference evidence="6" key="1">
    <citation type="submission" date="2023-04" db="EMBL/GenBank/DDBJ databases">
        <title>Phytophthora lilii NBRC 32176.</title>
        <authorList>
            <person name="Ichikawa N."/>
            <person name="Sato H."/>
            <person name="Tonouchi N."/>
        </authorList>
    </citation>
    <scope>NUCLEOTIDE SEQUENCE</scope>
    <source>
        <strain evidence="6">NBRC 32176</strain>
    </source>
</reference>
<dbReference type="InterPro" id="IPR044613">
    <property type="entry name" value="Nep1/2-like"/>
</dbReference>
<gene>
    <name evidence="6" type="ORF">Plil01_000838900</name>
</gene>
<dbReference type="GO" id="GO:0000338">
    <property type="term" value="P:protein deneddylation"/>
    <property type="evidence" value="ECO:0007669"/>
    <property type="project" value="TreeGrafter"/>
</dbReference>
<dbReference type="Proteomes" id="UP001165083">
    <property type="component" value="Unassembled WGS sequence"/>
</dbReference>
<dbReference type="Pfam" id="PF02902">
    <property type="entry name" value="Peptidase_C48"/>
    <property type="match status" value="1"/>
</dbReference>
<keyword evidence="3" id="KW-0378">Hydrolase</keyword>
<dbReference type="PANTHER" id="PTHR46468">
    <property type="entry name" value="SENTRIN-SPECIFIC PROTEASE 8"/>
    <property type="match status" value="1"/>
</dbReference>
<evidence type="ECO:0000256" key="2">
    <source>
        <dbReference type="ARBA" id="ARBA00022670"/>
    </source>
</evidence>
<dbReference type="Gene3D" id="3.40.395.10">
    <property type="entry name" value="Adenoviral Proteinase, Chain A"/>
    <property type="match status" value="1"/>
</dbReference>
<dbReference type="EMBL" id="BSXW01000403">
    <property type="protein sequence ID" value="GMF21292.1"/>
    <property type="molecule type" value="Genomic_DNA"/>
</dbReference>
<dbReference type="InterPro" id="IPR003653">
    <property type="entry name" value="Peptidase_C48_C"/>
</dbReference>
<evidence type="ECO:0000256" key="1">
    <source>
        <dbReference type="ARBA" id="ARBA00005234"/>
    </source>
</evidence>
<dbReference type="InterPro" id="IPR038765">
    <property type="entry name" value="Papain-like_cys_pep_sf"/>
</dbReference>
<comment type="caution">
    <text evidence="6">The sequence shown here is derived from an EMBL/GenBank/DDBJ whole genome shotgun (WGS) entry which is preliminary data.</text>
</comment>
<keyword evidence="2" id="KW-0645">Protease</keyword>
<comment type="similarity">
    <text evidence="1">Belongs to the peptidase C48 family.</text>
</comment>
<dbReference type="SUPFAM" id="SSF54001">
    <property type="entry name" value="Cysteine proteinases"/>
    <property type="match status" value="1"/>
</dbReference>
<dbReference type="PROSITE" id="PS50600">
    <property type="entry name" value="ULP_PROTEASE"/>
    <property type="match status" value="1"/>
</dbReference>
<dbReference type="OrthoDB" id="5065855at2759"/>
<protein>
    <submittedName>
        <fullName evidence="6">Unnamed protein product</fullName>
    </submittedName>
</protein>
<keyword evidence="4" id="KW-0788">Thiol protease</keyword>
<evidence type="ECO:0000313" key="7">
    <source>
        <dbReference type="Proteomes" id="UP001165083"/>
    </source>
</evidence>
<dbReference type="GO" id="GO:0006508">
    <property type="term" value="P:proteolysis"/>
    <property type="evidence" value="ECO:0007669"/>
    <property type="project" value="UniProtKB-KW"/>
</dbReference>
<accession>A0A9W6TX38</accession>
<keyword evidence="7" id="KW-1185">Reference proteome</keyword>
<name>A0A9W6TX38_9STRA</name>
<dbReference type="GO" id="GO:0019784">
    <property type="term" value="F:deNEDDylase activity"/>
    <property type="evidence" value="ECO:0007669"/>
    <property type="project" value="InterPro"/>
</dbReference>
<organism evidence="6 7">
    <name type="scientific">Phytophthora lilii</name>
    <dbReference type="NCBI Taxonomy" id="2077276"/>
    <lineage>
        <taxon>Eukaryota</taxon>
        <taxon>Sar</taxon>
        <taxon>Stramenopiles</taxon>
        <taxon>Oomycota</taxon>
        <taxon>Peronosporomycetes</taxon>
        <taxon>Peronosporales</taxon>
        <taxon>Peronosporaceae</taxon>
        <taxon>Phytophthora</taxon>
    </lineage>
</organism>
<dbReference type="GO" id="GO:0008234">
    <property type="term" value="F:cysteine-type peptidase activity"/>
    <property type="evidence" value="ECO:0007669"/>
    <property type="project" value="UniProtKB-KW"/>
</dbReference>
<proteinExistence type="inferred from homology"/>
<evidence type="ECO:0000256" key="4">
    <source>
        <dbReference type="ARBA" id="ARBA00022807"/>
    </source>
</evidence>
<dbReference type="AlphaFoldDB" id="A0A9W6TX38"/>
<evidence type="ECO:0000259" key="5">
    <source>
        <dbReference type="PROSITE" id="PS50600"/>
    </source>
</evidence>
<evidence type="ECO:0000313" key="6">
    <source>
        <dbReference type="EMBL" id="GMF21292.1"/>
    </source>
</evidence>
<evidence type="ECO:0000256" key="3">
    <source>
        <dbReference type="ARBA" id="ARBA00022801"/>
    </source>
</evidence>
<dbReference type="PANTHER" id="PTHR46468:SF1">
    <property type="entry name" value="SENTRIN-SPECIFIC PROTEASE 8"/>
    <property type="match status" value="1"/>
</dbReference>